<evidence type="ECO:0000313" key="2">
    <source>
        <dbReference type="EMBL" id="KAJ8776698.1"/>
    </source>
</evidence>
<dbReference type="AlphaFoldDB" id="A0AB34GBE0"/>
<dbReference type="Proteomes" id="UP001159641">
    <property type="component" value="Unassembled WGS sequence"/>
</dbReference>
<protein>
    <submittedName>
        <fullName evidence="2">Uncharacterized protein</fullName>
    </submittedName>
</protein>
<comment type="caution">
    <text evidence="2">The sequence shown here is derived from an EMBL/GenBank/DDBJ whole genome shotgun (WGS) entry which is preliminary data.</text>
</comment>
<gene>
    <name evidence="2" type="ORF">J1605_015287</name>
</gene>
<proteinExistence type="predicted"/>
<sequence>MEMLEDGPGLSCEFLQLNAQGGAQVYRNARGGASGGEGKARARGVMGRDRGRGQARGGASREKAGPSVGRGWRRVLNQPRGTCTTAMSLRRTFPLLRSALSRRAPLSTAPATREQHAAGLEAVQGRGAAEAARPPVPAVDFGNTQEAYRSRRSWELARSLLVLRLCASPALLARHEQVCGGLGTLGVGCGQSPAGLRRSWEQL</sequence>
<evidence type="ECO:0000313" key="3">
    <source>
        <dbReference type="Proteomes" id="UP001159641"/>
    </source>
</evidence>
<organism evidence="2 3">
    <name type="scientific">Eschrichtius robustus</name>
    <name type="common">California gray whale</name>
    <name type="synonym">Eschrichtius gibbosus</name>
    <dbReference type="NCBI Taxonomy" id="9764"/>
    <lineage>
        <taxon>Eukaryota</taxon>
        <taxon>Metazoa</taxon>
        <taxon>Chordata</taxon>
        <taxon>Craniata</taxon>
        <taxon>Vertebrata</taxon>
        <taxon>Euteleostomi</taxon>
        <taxon>Mammalia</taxon>
        <taxon>Eutheria</taxon>
        <taxon>Laurasiatheria</taxon>
        <taxon>Artiodactyla</taxon>
        <taxon>Whippomorpha</taxon>
        <taxon>Cetacea</taxon>
        <taxon>Mysticeti</taxon>
        <taxon>Eschrichtiidae</taxon>
        <taxon>Eschrichtius</taxon>
    </lineage>
</organism>
<accession>A0AB34GBE0</accession>
<feature type="region of interest" description="Disordered" evidence="1">
    <location>
        <begin position="29"/>
        <end position="72"/>
    </location>
</feature>
<keyword evidence="3" id="KW-1185">Reference proteome</keyword>
<dbReference type="EMBL" id="JAIQCJ010002358">
    <property type="protein sequence ID" value="KAJ8776698.1"/>
    <property type="molecule type" value="Genomic_DNA"/>
</dbReference>
<name>A0AB34GBE0_ESCRO</name>
<reference evidence="2 3" key="1">
    <citation type="submission" date="2022-11" db="EMBL/GenBank/DDBJ databases">
        <title>Whole genome sequence of Eschrichtius robustus ER-17-0199.</title>
        <authorList>
            <person name="Bruniche-Olsen A."/>
            <person name="Black A.N."/>
            <person name="Fields C.J."/>
            <person name="Walden K."/>
            <person name="Dewoody J.A."/>
        </authorList>
    </citation>
    <scope>NUCLEOTIDE SEQUENCE [LARGE SCALE GENOMIC DNA]</scope>
    <source>
        <strain evidence="2">ER-17-0199</strain>
        <tissue evidence="2">Blubber</tissue>
    </source>
</reference>
<evidence type="ECO:0000256" key="1">
    <source>
        <dbReference type="SAM" id="MobiDB-lite"/>
    </source>
</evidence>